<name>A0AAD1REY9_PELCU</name>
<gene>
    <name evidence="1" type="ORF">PECUL_23A049167</name>
</gene>
<feature type="non-terminal residue" evidence="1">
    <location>
        <position position="155"/>
    </location>
</feature>
<evidence type="ECO:0000313" key="1">
    <source>
        <dbReference type="EMBL" id="CAH2251039.1"/>
    </source>
</evidence>
<dbReference type="Proteomes" id="UP001295444">
    <property type="component" value="Chromosome 02"/>
</dbReference>
<feature type="non-terminal residue" evidence="1">
    <location>
        <position position="1"/>
    </location>
</feature>
<proteinExistence type="predicted"/>
<evidence type="ECO:0000313" key="2">
    <source>
        <dbReference type="Proteomes" id="UP001295444"/>
    </source>
</evidence>
<sequence>LLSQATSEEASDGREDISPCFSLAECSPTPEDHSWLPLLRVLPTRDDLAAANNALQTTIRMDIQALHEDLQELSDRVGRIEATCDQLHIVQNRTEGILRTEKEYLRSMALHVEDLDNRGCRNNLRLRGLPEMEDTLTQLCFILETIFNAILERDL</sequence>
<dbReference type="AlphaFoldDB" id="A0AAD1REY9"/>
<organism evidence="1 2">
    <name type="scientific">Pelobates cultripes</name>
    <name type="common">Western spadefoot toad</name>
    <dbReference type="NCBI Taxonomy" id="61616"/>
    <lineage>
        <taxon>Eukaryota</taxon>
        <taxon>Metazoa</taxon>
        <taxon>Chordata</taxon>
        <taxon>Craniata</taxon>
        <taxon>Vertebrata</taxon>
        <taxon>Euteleostomi</taxon>
        <taxon>Amphibia</taxon>
        <taxon>Batrachia</taxon>
        <taxon>Anura</taxon>
        <taxon>Pelobatoidea</taxon>
        <taxon>Pelobatidae</taxon>
        <taxon>Pelobates</taxon>
    </lineage>
</organism>
<reference evidence="1" key="1">
    <citation type="submission" date="2022-03" db="EMBL/GenBank/DDBJ databases">
        <authorList>
            <person name="Alioto T."/>
            <person name="Alioto T."/>
            <person name="Gomez Garrido J."/>
        </authorList>
    </citation>
    <scope>NUCLEOTIDE SEQUENCE</scope>
</reference>
<keyword evidence="2" id="KW-1185">Reference proteome</keyword>
<dbReference type="EMBL" id="OW240913">
    <property type="protein sequence ID" value="CAH2251039.1"/>
    <property type="molecule type" value="Genomic_DNA"/>
</dbReference>
<protein>
    <submittedName>
        <fullName evidence="1">Uncharacterized protein</fullName>
    </submittedName>
</protein>
<accession>A0AAD1REY9</accession>